<dbReference type="AlphaFoldDB" id="A0A5C3MSG0"/>
<sequence length="158" mass="18048">MVLRPTSARSCWLLRQLQGQCGPNDLRCFFPWTGARSILPDARDSEDFTRPLYRLTFILFEETIYISDRRQDQHHPTAENKTPTCWGLFTIATNLSISLPSTESGVPSPLRLVSEELRWVTSIYRIVSTDSSPCGARNGRSMCKRWQYMGAPAPQKHV</sequence>
<proteinExistence type="predicted"/>
<gene>
    <name evidence="1" type="ORF">OE88DRAFT_586932</name>
</gene>
<protein>
    <submittedName>
        <fullName evidence="1">Uncharacterized protein</fullName>
    </submittedName>
</protein>
<dbReference type="Proteomes" id="UP000305948">
    <property type="component" value="Unassembled WGS sequence"/>
</dbReference>
<evidence type="ECO:0000313" key="1">
    <source>
        <dbReference type="EMBL" id="TFK47980.1"/>
    </source>
</evidence>
<evidence type="ECO:0000313" key="2">
    <source>
        <dbReference type="Proteomes" id="UP000305948"/>
    </source>
</evidence>
<dbReference type="EMBL" id="ML213521">
    <property type="protein sequence ID" value="TFK47980.1"/>
    <property type="molecule type" value="Genomic_DNA"/>
</dbReference>
<name>A0A5C3MSG0_9AGAM</name>
<organism evidence="1 2">
    <name type="scientific">Heliocybe sulcata</name>
    <dbReference type="NCBI Taxonomy" id="5364"/>
    <lineage>
        <taxon>Eukaryota</taxon>
        <taxon>Fungi</taxon>
        <taxon>Dikarya</taxon>
        <taxon>Basidiomycota</taxon>
        <taxon>Agaricomycotina</taxon>
        <taxon>Agaricomycetes</taxon>
        <taxon>Gloeophyllales</taxon>
        <taxon>Gloeophyllaceae</taxon>
        <taxon>Heliocybe</taxon>
    </lineage>
</organism>
<reference evidence="1 2" key="1">
    <citation type="journal article" date="2019" name="Nat. Ecol. Evol.">
        <title>Megaphylogeny resolves global patterns of mushroom evolution.</title>
        <authorList>
            <person name="Varga T."/>
            <person name="Krizsan K."/>
            <person name="Foldi C."/>
            <person name="Dima B."/>
            <person name="Sanchez-Garcia M."/>
            <person name="Sanchez-Ramirez S."/>
            <person name="Szollosi G.J."/>
            <person name="Szarkandi J.G."/>
            <person name="Papp V."/>
            <person name="Albert L."/>
            <person name="Andreopoulos W."/>
            <person name="Angelini C."/>
            <person name="Antonin V."/>
            <person name="Barry K.W."/>
            <person name="Bougher N.L."/>
            <person name="Buchanan P."/>
            <person name="Buyck B."/>
            <person name="Bense V."/>
            <person name="Catcheside P."/>
            <person name="Chovatia M."/>
            <person name="Cooper J."/>
            <person name="Damon W."/>
            <person name="Desjardin D."/>
            <person name="Finy P."/>
            <person name="Geml J."/>
            <person name="Haridas S."/>
            <person name="Hughes K."/>
            <person name="Justo A."/>
            <person name="Karasinski D."/>
            <person name="Kautmanova I."/>
            <person name="Kiss B."/>
            <person name="Kocsube S."/>
            <person name="Kotiranta H."/>
            <person name="LaButti K.M."/>
            <person name="Lechner B.E."/>
            <person name="Liimatainen K."/>
            <person name="Lipzen A."/>
            <person name="Lukacs Z."/>
            <person name="Mihaltcheva S."/>
            <person name="Morgado L.N."/>
            <person name="Niskanen T."/>
            <person name="Noordeloos M.E."/>
            <person name="Ohm R.A."/>
            <person name="Ortiz-Santana B."/>
            <person name="Ovrebo C."/>
            <person name="Racz N."/>
            <person name="Riley R."/>
            <person name="Savchenko A."/>
            <person name="Shiryaev A."/>
            <person name="Soop K."/>
            <person name="Spirin V."/>
            <person name="Szebenyi C."/>
            <person name="Tomsovsky M."/>
            <person name="Tulloss R.E."/>
            <person name="Uehling J."/>
            <person name="Grigoriev I.V."/>
            <person name="Vagvolgyi C."/>
            <person name="Papp T."/>
            <person name="Martin F.M."/>
            <person name="Miettinen O."/>
            <person name="Hibbett D.S."/>
            <person name="Nagy L.G."/>
        </authorList>
    </citation>
    <scope>NUCLEOTIDE SEQUENCE [LARGE SCALE GENOMIC DNA]</scope>
    <source>
        <strain evidence="1 2">OMC1185</strain>
    </source>
</reference>
<keyword evidence="2" id="KW-1185">Reference proteome</keyword>
<accession>A0A5C3MSG0</accession>